<evidence type="ECO:0000313" key="9">
    <source>
        <dbReference type="Proteomes" id="UP000502179"/>
    </source>
</evidence>
<reference evidence="8 9" key="1">
    <citation type="submission" date="2020-02" db="EMBL/GenBank/DDBJ databases">
        <title>Genome analysis of Thermosulfuriphilus ammonigenes ST65T, an anaerobic thermophilic chemolithoautotrophic bacterium isolated from a deep-sea hydrothermal vent.</title>
        <authorList>
            <person name="Slobodkina G."/>
            <person name="Allioux M."/>
            <person name="Merkel A."/>
            <person name="Alain K."/>
            <person name="Jebbar M."/>
            <person name="Slobodkin A."/>
        </authorList>
    </citation>
    <scope>NUCLEOTIDE SEQUENCE [LARGE SCALE GENOMIC DNA]</scope>
    <source>
        <strain evidence="8 9">ST65</strain>
    </source>
</reference>
<dbReference type="Proteomes" id="UP000502179">
    <property type="component" value="Chromosome"/>
</dbReference>
<evidence type="ECO:0000256" key="1">
    <source>
        <dbReference type="ARBA" id="ARBA00004713"/>
    </source>
</evidence>
<evidence type="ECO:0000313" key="8">
    <source>
        <dbReference type="EMBL" id="QIJ71980.1"/>
    </source>
</evidence>
<dbReference type="GO" id="GO:0005886">
    <property type="term" value="C:plasma membrane"/>
    <property type="evidence" value="ECO:0007669"/>
    <property type="project" value="UniProtKB-SubCell"/>
</dbReference>
<dbReference type="GO" id="GO:0009244">
    <property type="term" value="P:lipopolysaccharide core region biosynthetic process"/>
    <property type="evidence" value="ECO:0007669"/>
    <property type="project" value="UniProtKB-UniRule"/>
</dbReference>
<comment type="pathway">
    <text evidence="1 7">Bacterial outer membrane biogenesis; LPS core biosynthesis.</text>
</comment>
<dbReference type="Gene3D" id="3.40.50.2000">
    <property type="entry name" value="Glycogen Phosphorylase B"/>
    <property type="match status" value="1"/>
</dbReference>
<dbReference type="InterPro" id="IPR038107">
    <property type="entry name" value="Glycos_transf_N_sf"/>
</dbReference>
<keyword evidence="4 7" id="KW-0808">Transferase</keyword>
<dbReference type="RefSeq" id="WP_166032197.1">
    <property type="nucleotide sequence ID" value="NZ_CP048877.1"/>
</dbReference>
<dbReference type="InterPro" id="IPR007507">
    <property type="entry name" value="Glycos_transf_N"/>
</dbReference>
<keyword evidence="7" id="KW-0472">Membrane</keyword>
<sequence>MLTALYSWLTKGLYYPLVPLVPARLKRIQNLPPGPFDIWFQAVSVGEVAVAEALVGALLQMDPGLRVLVTSTTLTGLDRARKTLGHRVEVAPYVFDFPQLVKAALERVAPRIFSPIETELWPNMILEASGRGAHLLLVNARISPFSFPRYRRLRPFMAEILRRFSAFLAISSVHARRLEALGAHPGRIHICGNAKFEGLSRRITSCDLGPWFDLLDLSLERPVLVVGSLRQGEQDVLAQSLKALFEAVPSLFVLIAPRHLTWLEPLQQSLRGQGLDSQLLSELRSGVPRRASVIVVDEIGHLFCLYGLARVAFVGGSLIPKGGQNLLEPAAWGVPVLYGPYTSNFEEARGLLEDKGGGQVVRSSEDLTKTVLAVLSGSSGGPSGEKAREAAQEASGAATRQARLILEYLSARRP</sequence>
<organism evidence="8 9">
    <name type="scientific">Thermosulfuriphilus ammonigenes</name>
    <dbReference type="NCBI Taxonomy" id="1936021"/>
    <lineage>
        <taxon>Bacteria</taxon>
        <taxon>Pseudomonadati</taxon>
        <taxon>Thermodesulfobacteriota</taxon>
        <taxon>Thermodesulfobacteria</taxon>
        <taxon>Thermodesulfobacteriales</taxon>
        <taxon>Thermodesulfobacteriaceae</taxon>
        <taxon>Thermosulfuriphilus</taxon>
    </lineage>
</organism>
<dbReference type="SUPFAM" id="SSF53756">
    <property type="entry name" value="UDP-Glycosyltransferase/glycogen phosphorylase"/>
    <property type="match status" value="1"/>
</dbReference>
<dbReference type="EMBL" id="CP048877">
    <property type="protein sequence ID" value="QIJ71980.1"/>
    <property type="molecule type" value="Genomic_DNA"/>
</dbReference>
<evidence type="ECO:0000256" key="4">
    <source>
        <dbReference type="ARBA" id="ARBA00022679"/>
    </source>
</evidence>
<dbReference type="GO" id="GO:0043842">
    <property type="term" value="F:Kdo transferase activity"/>
    <property type="evidence" value="ECO:0007669"/>
    <property type="project" value="UniProtKB-EC"/>
</dbReference>
<gene>
    <name evidence="8" type="ORF">G4V39_06745</name>
</gene>
<comment type="catalytic activity">
    <reaction evidence="6 7">
        <text>lipid IVA (E. coli) + CMP-3-deoxy-beta-D-manno-octulosonate = alpha-Kdo-(2-&gt;6)-lipid IVA (E. coli) + CMP + H(+)</text>
        <dbReference type="Rhea" id="RHEA:28066"/>
        <dbReference type="ChEBI" id="CHEBI:15378"/>
        <dbReference type="ChEBI" id="CHEBI:58603"/>
        <dbReference type="ChEBI" id="CHEBI:60364"/>
        <dbReference type="ChEBI" id="CHEBI:60377"/>
        <dbReference type="ChEBI" id="CHEBI:85987"/>
        <dbReference type="EC" id="2.4.99.12"/>
    </reaction>
</comment>
<dbReference type="GO" id="GO:0009245">
    <property type="term" value="P:lipid A biosynthetic process"/>
    <property type="evidence" value="ECO:0007669"/>
    <property type="project" value="TreeGrafter"/>
</dbReference>
<proteinExistence type="inferred from homology"/>
<keyword evidence="9" id="KW-1185">Reference proteome</keyword>
<dbReference type="PANTHER" id="PTHR42755">
    <property type="entry name" value="3-DEOXY-MANNO-OCTULOSONATE CYTIDYLYLTRANSFERASE"/>
    <property type="match status" value="1"/>
</dbReference>
<evidence type="ECO:0000256" key="2">
    <source>
        <dbReference type="ARBA" id="ARBA00012621"/>
    </source>
</evidence>
<evidence type="ECO:0000256" key="7">
    <source>
        <dbReference type="RuleBase" id="RU365103"/>
    </source>
</evidence>
<dbReference type="AlphaFoldDB" id="A0A6G7PWI8"/>
<comment type="function">
    <text evidence="7">Involved in lipopolysaccharide (LPS) biosynthesis. Catalyzes the transfer of 3-deoxy-D-manno-octulosonate (Kdo) residue(s) from CMP-Kdo to lipid IV(A), the tetraacyldisaccharide-1,4'-bisphosphate precursor of lipid A.</text>
</comment>
<evidence type="ECO:0000256" key="3">
    <source>
        <dbReference type="ARBA" id="ARBA00019077"/>
    </source>
</evidence>
<dbReference type="UniPathway" id="UPA00958"/>
<dbReference type="KEGG" id="tav:G4V39_06745"/>
<dbReference type="Gene3D" id="3.40.50.11720">
    <property type="entry name" value="3-Deoxy-D-manno-octulosonic-acid transferase, N-terminal domain"/>
    <property type="match status" value="1"/>
</dbReference>
<protein>
    <recommendedName>
        <fullName evidence="3 7">3-deoxy-D-manno-octulosonic acid transferase</fullName>
        <shortName evidence="7">Kdo transferase</shortName>
        <ecNumber evidence="2 7">2.4.99.12</ecNumber>
    </recommendedName>
    <alternativeName>
        <fullName evidence="5 7">Lipid IV(A) 3-deoxy-D-manno-octulosonic acid transferase</fullName>
    </alternativeName>
</protein>
<evidence type="ECO:0000256" key="6">
    <source>
        <dbReference type="ARBA" id="ARBA00049183"/>
    </source>
</evidence>
<keyword evidence="7" id="KW-1003">Cell membrane</keyword>
<keyword evidence="7" id="KW-0448">Lipopolysaccharide biosynthesis</keyword>
<evidence type="ECO:0000256" key="5">
    <source>
        <dbReference type="ARBA" id="ARBA00031445"/>
    </source>
</evidence>
<dbReference type="InterPro" id="IPR039901">
    <property type="entry name" value="Kdotransferase"/>
</dbReference>
<accession>A0A6G7PWI8</accession>
<dbReference type="Pfam" id="PF04413">
    <property type="entry name" value="Glycos_transf_N"/>
    <property type="match status" value="1"/>
</dbReference>
<comment type="similarity">
    <text evidence="7">Belongs to the glycosyltransferase group 1 family.</text>
</comment>
<dbReference type="EC" id="2.4.99.12" evidence="2 7"/>
<comment type="subcellular location">
    <subcellularLocation>
        <location evidence="7">Cell membrane</location>
    </subcellularLocation>
</comment>
<name>A0A6G7PWI8_9BACT</name>
<dbReference type="PANTHER" id="PTHR42755:SF1">
    <property type="entry name" value="3-DEOXY-D-MANNO-OCTULOSONIC ACID TRANSFERASE, MITOCHONDRIAL-RELATED"/>
    <property type="match status" value="1"/>
</dbReference>